<protein>
    <submittedName>
        <fullName evidence="1">Uncharacterized protein</fullName>
    </submittedName>
</protein>
<accession>Q0UMX3</accession>
<dbReference type="Proteomes" id="UP000001055">
    <property type="component" value="Unassembled WGS sequence"/>
</dbReference>
<dbReference type="EMBL" id="CH445334">
    <property type="protein sequence ID" value="EAT85542.1"/>
    <property type="molecule type" value="Genomic_DNA"/>
</dbReference>
<organism evidence="1 2">
    <name type="scientific">Phaeosphaeria nodorum (strain SN15 / ATCC MYA-4574 / FGSC 10173)</name>
    <name type="common">Glume blotch fungus</name>
    <name type="synonym">Parastagonospora nodorum</name>
    <dbReference type="NCBI Taxonomy" id="321614"/>
    <lineage>
        <taxon>Eukaryota</taxon>
        <taxon>Fungi</taxon>
        <taxon>Dikarya</taxon>
        <taxon>Ascomycota</taxon>
        <taxon>Pezizomycotina</taxon>
        <taxon>Dothideomycetes</taxon>
        <taxon>Pleosporomycetidae</taxon>
        <taxon>Pleosporales</taxon>
        <taxon>Pleosporineae</taxon>
        <taxon>Phaeosphaeriaceae</taxon>
        <taxon>Parastagonospora</taxon>
    </lineage>
</organism>
<dbReference type="KEGG" id="pno:SNOG_06891"/>
<sequence length="41" mass="4610">MTMCKRNSEVKDLTKAVRGGQLSAGHDMAEMFSERMAYCIL</sequence>
<gene>
    <name evidence="1" type="ORF">SNOG_06891</name>
</gene>
<dbReference type="RefSeq" id="XP_001797252.1">
    <property type="nucleotide sequence ID" value="XM_001797200.1"/>
</dbReference>
<dbReference type="GeneID" id="5974142"/>
<proteinExistence type="predicted"/>
<dbReference type="AlphaFoldDB" id="Q0UMX3"/>
<reference evidence="2" key="1">
    <citation type="journal article" date="2007" name="Plant Cell">
        <title>Dothideomycete-plant interactions illuminated by genome sequencing and EST analysis of the wheat pathogen Stagonospora nodorum.</title>
        <authorList>
            <person name="Hane J.K."/>
            <person name="Lowe R.G."/>
            <person name="Solomon P.S."/>
            <person name="Tan K.C."/>
            <person name="Schoch C.L."/>
            <person name="Spatafora J.W."/>
            <person name="Crous P.W."/>
            <person name="Kodira C."/>
            <person name="Birren B.W."/>
            <person name="Galagan J.E."/>
            <person name="Torriani S.F."/>
            <person name="McDonald B.A."/>
            <person name="Oliver R.P."/>
        </authorList>
    </citation>
    <scope>NUCLEOTIDE SEQUENCE [LARGE SCALE GENOMIC DNA]</scope>
    <source>
        <strain evidence="2">SN15 / ATCC MYA-4574 / FGSC 10173</strain>
    </source>
</reference>
<evidence type="ECO:0000313" key="1">
    <source>
        <dbReference type="EMBL" id="EAT85542.1"/>
    </source>
</evidence>
<name>Q0UMX3_PHANO</name>
<evidence type="ECO:0000313" key="2">
    <source>
        <dbReference type="Proteomes" id="UP000001055"/>
    </source>
</evidence>
<dbReference type="InParanoid" id="Q0UMX3"/>